<evidence type="ECO:0000256" key="1">
    <source>
        <dbReference type="ARBA" id="ARBA00006096"/>
    </source>
</evidence>
<dbReference type="InterPro" id="IPR012338">
    <property type="entry name" value="Beta-lactam/transpept-like"/>
</dbReference>
<comment type="similarity">
    <text evidence="1">Belongs to the peptidase S13 family.</text>
</comment>
<reference evidence="5" key="1">
    <citation type="submission" date="2020-07" db="EMBL/GenBank/DDBJ databases">
        <title>Huge and variable diversity of episymbiotic CPR bacteria and DPANN archaea in groundwater ecosystems.</title>
        <authorList>
            <person name="He C.Y."/>
            <person name="Keren R."/>
            <person name="Whittaker M."/>
            <person name="Farag I.F."/>
            <person name="Doudna J."/>
            <person name="Cate J.H.D."/>
            <person name="Banfield J.F."/>
        </authorList>
    </citation>
    <scope>NUCLEOTIDE SEQUENCE</scope>
    <source>
        <strain evidence="5">NC_groundwater_763_Ag_S-0.2um_68_21</strain>
    </source>
</reference>
<dbReference type="PANTHER" id="PTHR30023:SF0">
    <property type="entry name" value="PENICILLIN-SENSITIVE CARBOXYPEPTIDASE A"/>
    <property type="match status" value="1"/>
</dbReference>
<dbReference type="SUPFAM" id="SSF56601">
    <property type="entry name" value="beta-lactamase/transpeptidase-like"/>
    <property type="match status" value="1"/>
</dbReference>
<dbReference type="AlphaFoldDB" id="A0A932HYY5"/>
<dbReference type="GO" id="GO:0009002">
    <property type="term" value="F:serine-type D-Ala-D-Ala carboxypeptidase activity"/>
    <property type="evidence" value="ECO:0007669"/>
    <property type="project" value="UniProtKB-EC"/>
</dbReference>
<accession>A0A932HYY5</accession>
<dbReference type="EMBL" id="JACPUR010000003">
    <property type="protein sequence ID" value="MBI3126396.1"/>
    <property type="molecule type" value="Genomic_DNA"/>
</dbReference>
<dbReference type="Pfam" id="PF02113">
    <property type="entry name" value="Peptidase_S13"/>
    <property type="match status" value="1"/>
</dbReference>
<dbReference type="NCBIfam" id="TIGR00666">
    <property type="entry name" value="PBP4"/>
    <property type="match status" value="1"/>
</dbReference>
<name>A0A932HYY5_UNCTE</name>
<feature type="region of interest" description="Disordered" evidence="3">
    <location>
        <begin position="533"/>
        <end position="580"/>
    </location>
</feature>
<keyword evidence="5" id="KW-0121">Carboxypeptidase</keyword>
<feature type="chain" id="PRO_5037371470" evidence="4">
    <location>
        <begin position="30"/>
        <end position="580"/>
    </location>
</feature>
<gene>
    <name evidence="5" type="primary">dacB</name>
    <name evidence="5" type="ORF">HYZ11_02185</name>
</gene>
<dbReference type="PRINTS" id="PR00922">
    <property type="entry name" value="DADACBPTASE3"/>
</dbReference>
<dbReference type="GO" id="GO:0006508">
    <property type="term" value="P:proteolysis"/>
    <property type="evidence" value="ECO:0007669"/>
    <property type="project" value="InterPro"/>
</dbReference>
<dbReference type="Proteomes" id="UP000782312">
    <property type="component" value="Unassembled WGS sequence"/>
</dbReference>
<keyword evidence="2 5" id="KW-0378">Hydrolase</keyword>
<comment type="caution">
    <text evidence="5">The sequence shown here is derived from an EMBL/GenBank/DDBJ whole genome shotgun (WGS) entry which is preliminary data.</text>
</comment>
<sequence>MSVTPAVRIGASALAGAFALLLGMGTAHPAPAPKAVPKKAEPGIMSAAALEGGLRRAIARQCQRPGSVSVHVRSLTAGETLFSHEAREKRIPASNLKLATTAAALARLGPDYTFPTDVYSDGAFRGPLLAGNLYFKGYGDPFLVQERVRELAHELRARGLRRVKGDLVADETYFDSERFGKGWHAEGSLRPYQAPHGALSFNFNVIWVIVTPGQNPGEPARVRLDAPAETVRLEGGIETGPRNGRPAVQFSRHLSGGLDRIRVGGTVPAGGSQVTYPVTISDPAMYAAGAFALFLKEAGILLEGRIRRGSTPADAELLARTLSRPLGELVRDVNKISNNFMAEQILKTLGAEEHGLPGTAEKGVRAVRDFLVSVGVPADGFELADGSGLSRLNRFSAEGLVALLEGVHRDFRLRPEFEASLAVVGVDGTVRKKLQRTGSVRRVRVKSGLLDGVQSLSGYGLADNGELIAFAIISNDSACHAERLFRDMILDMTDLDRPLPPALAHETAGVRRTLALPMPDPRRRDSWRARHRARLGPAPETADTASVGKVKASAGEEVPPAGLSIIESESAPPGDRGARP</sequence>
<feature type="signal peptide" evidence="4">
    <location>
        <begin position="1"/>
        <end position="29"/>
    </location>
</feature>
<evidence type="ECO:0000256" key="4">
    <source>
        <dbReference type="SAM" id="SignalP"/>
    </source>
</evidence>
<dbReference type="Gene3D" id="3.50.80.20">
    <property type="entry name" value="D-Ala-D-Ala carboxypeptidase C, peptidase S13"/>
    <property type="match status" value="1"/>
</dbReference>
<evidence type="ECO:0000256" key="3">
    <source>
        <dbReference type="SAM" id="MobiDB-lite"/>
    </source>
</evidence>
<proteinExistence type="inferred from homology"/>
<evidence type="ECO:0000313" key="5">
    <source>
        <dbReference type="EMBL" id="MBI3126396.1"/>
    </source>
</evidence>
<dbReference type="GO" id="GO:0000270">
    <property type="term" value="P:peptidoglycan metabolic process"/>
    <property type="evidence" value="ECO:0007669"/>
    <property type="project" value="TreeGrafter"/>
</dbReference>
<keyword evidence="5" id="KW-0645">Protease</keyword>
<dbReference type="EC" id="3.4.16.4" evidence="5"/>
<protein>
    <submittedName>
        <fullName evidence="5">D-alanyl-D-alanine carboxypeptidase/D-alanyl-D-alanine-endopeptidase</fullName>
        <ecNumber evidence="5">3.4.16.4</ecNumber>
    </submittedName>
</protein>
<dbReference type="PANTHER" id="PTHR30023">
    <property type="entry name" value="D-ALANYL-D-ALANINE CARBOXYPEPTIDASE"/>
    <property type="match status" value="1"/>
</dbReference>
<keyword evidence="4" id="KW-0732">Signal</keyword>
<organism evidence="5 6">
    <name type="scientific">Tectimicrobiota bacterium</name>
    <dbReference type="NCBI Taxonomy" id="2528274"/>
    <lineage>
        <taxon>Bacteria</taxon>
        <taxon>Pseudomonadati</taxon>
        <taxon>Nitrospinota/Tectimicrobiota group</taxon>
        <taxon>Candidatus Tectimicrobiota</taxon>
    </lineage>
</organism>
<dbReference type="InterPro" id="IPR000667">
    <property type="entry name" value="Peptidase_S13"/>
</dbReference>
<dbReference type="Gene3D" id="3.40.710.10">
    <property type="entry name" value="DD-peptidase/beta-lactamase superfamily"/>
    <property type="match status" value="2"/>
</dbReference>
<evidence type="ECO:0000256" key="2">
    <source>
        <dbReference type="ARBA" id="ARBA00022801"/>
    </source>
</evidence>
<evidence type="ECO:0000313" key="6">
    <source>
        <dbReference type="Proteomes" id="UP000782312"/>
    </source>
</evidence>